<dbReference type="Proteomes" id="UP001417504">
    <property type="component" value="Unassembled WGS sequence"/>
</dbReference>
<protein>
    <submittedName>
        <fullName evidence="2">Uncharacterized protein</fullName>
    </submittedName>
</protein>
<dbReference type="AlphaFoldDB" id="A0AAP0P7J4"/>
<name>A0AAP0P7J4_9MAGN</name>
<organism evidence="2 3">
    <name type="scientific">Stephania japonica</name>
    <dbReference type="NCBI Taxonomy" id="461633"/>
    <lineage>
        <taxon>Eukaryota</taxon>
        <taxon>Viridiplantae</taxon>
        <taxon>Streptophyta</taxon>
        <taxon>Embryophyta</taxon>
        <taxon>Tracheophyta</taxon>
        <taxon>Spermatophyta</taxon>
        <taxon>Magnoliopsida</taxon>
        <taxon>Ranunculales</taxon>
        <taxon>Menispermaceae</taxon>
        <taxon>Menispermoideae</taxon>
        <taxon>Cissampelideae</taxon>
        <taxon>Stephania</taxon>
    </lineage>
</organism>
<feature type="compositionally biased region" description="Basic and acidic residues" evidence="1">
    <location>
        <begin position="61"/>
        <end position="85"/>
    </location>
</feature>
<sequence length="258" mass="27958">MGTISLVSSRVGVSPEATGHGKGPCLVYAFDDGGCVWALVEENRDPKAWEVANFGLQNPENSREEERGTRGAEILQKSKEQREDQNPDYEPTELGFFHAVAPHGTVNMWKLEVKGSLLVVDVSKGAGLLNEVKPANKVQSQMVKFSMNLDVYAVSSLIIVEVCHLNLHFNSNLSLKASVKITCNLCDVSCTGEGKAIIRGTLARDVAVVMDYKGVKITCNLCGVSCIGEGEAIIRGTLTSDIAAVMKYKRLKLQEAVD</sequence>
<accession>A0AAP0P7J4</accession>
<evidence type="ECO:0000313" key="3">
    <source>
        <dbReference type="Proteomes" id="UP001417504"/>
    </source>
</evidence>
<dbReference type="EMBL" id="JBBNAE010000004">
    <property type="protein sequence ID" value="KAK9130376.1"/>
    <property type="molecule type" value="Genomic_DNA"/>
</dbReference>
<gene>
    <name evidence="2" type="ORF">Sjap_010863</name>
</gene>
<keyword evidence="3" id="KW-1185">Reference proteome</keyword>
<proteinExistence type="predicted"/>
<evidence type="ECO:0000256" key="1">
    <source>
        <dbReference type="SAM" id="MobiDB-lite"/>
    </source>
</evidence>
<comment type="caution">
    <text evidence="2">The sequence shown here is derived from an EMBL/GenBank/DDBJ whole genome shotgun (WGS) entry which is preliminary data.</text>
</comment>
<feature type="region of interest" description="Disordered" evidence="1">
    <location>
        <begin position="55"/>
        <end position="88"/>
    </location>
</feature>
<reference evidence="2 3" key="1">
    <citation type="submission" date="2024-01" db="EMBL/GenBank/DDBJ databases">
        <title>Genome assemblies of Stephania.</title>
        <authorList>
            <person name="Yang L."/>
        </authorList>
    </citation>
    <scope>NUCLEOTIDE SEQUENCE [LARGE SCALE GENOMIC DNA]</scope>
    <source>
        <strain evidence="2">QJT</strain>
        <tissue evidence="2">Leaf</tissue>
    </source>
</reference>
<evidence type="ECO:0000313" key="2">
    <source>
        <dbReference type="EMBL" id="KAK9130376.1"/>
    </source>
</evidence>